<evidence type="ECO:0000256" key="6">
    <source>
        <dbReference type="ARBA" id="ARBA00023136"/>
    </source>
</evidence>
<dbReference type="Pfam" id="PF00060">
    <property type="entry name" value="Lig_chan"/>
    <property type="match status" value="1"/>
</dbReference>
<dbReference type="EMBL" id="CVRI01000020">
    <property type="protein sequence ID" value="CRK90901.1"/>
    <property type="molecule type" value="Genomic_DNA"/>
</dbReference>
<dbReference type="STRING" id="568069.A0A1J1HSB7"/>
<keyword evidence="8" id="KW-0325">Glycoprotein</keyword>
<dbReference type="PANTHER" id="PTHR42643:SF30">
    <property type="entry name" value="IONOTROPIC RECEPTOR 40A-RELATED"/>
    <property type="match status" value="1"/>
</dbReference>
<evidence type="ECO:0000256" key="3">
    <source>
        <dbReference type="ARBA" id="ARBA00022475"/>
    </source>
</evidence>
<organism evidence="12 13">
    <name type="scientific">Clunio marinus</name>
    <dbReference type="NCBI Taxonomy" id="568069"/>
    <lineage>
        <taxon>Eukaryota</taxon>
        <taxon>Metazoa</taxon>
        <taxon>Ecdysozoa</taxon>
        <taxon>Arthropoda</taxon>
        <taxon>Hexapoda</taxon>
        <taxon>Insecta</taxon>
        <taxon>Pterygota</taxon>
        <taxon>Neoptera</taxon>
        <taxon>Endopterygota</taxon>
        <taxon>Diptera</taxon>
        <taxon>Nematocera</taxon>
        <taxon>Chironomoidea</taxon>
        <taxon>Chironomidae</taxon>
        <taxon>Clunio</taxon>
    </lineage>
</organism>
<accession>A0A1J1HSB7</accession>
<comment type="similarity">
    <text evidence="2">Belongs to the glutamate-gated ion channel (TC 1.A.10.1) family.</text>
</comment>
<feature type="domain" description="Ionotropic glutamate receptor C-terminal" evidence="11">
    <location>
        <begin position="196"/>
        <end position="448"/>
    </location>
</feature>
<evidence type="ECO:0000256" key="8">
    <source>
        <dbReference type="ARBA" id="ARBA00023180"/>
    </source>
</evidence>
<dbReference type="Proteomes" id="UP000183832">
    <property type="component" value="Unassembled WGS sequence"/>
</dbReference>
<proteinExistence type="inferred from homology"/>
<keyword evidence="13" id="KW-1185">Reference proteome</keyword>
<keyword evidence="4 9" id="KW-0812">Transmembrane</keyword>
<evidence type="ECO:0000259" key="11">
    <source>
        <dbReference type="Pfam" id="PF00060"/>
    </source>
</evidence>
<evidence type="ECO:0000256" key="5">
    <source>
        <dbReference type="ARBA" id="ARBA00022989"/>
    </source>
</evidence>
<comment type="subcellular location">
    <subcellularLocation>
        <location evidence="1">Cell membrane</location>
        <topology evidence="1">Multi-pass membrane protein</topology>
    </subcellularLocation>
</comment>
<evidence type="ECO:0000256" key="10">
    <source>
        <dbReference type="SAM" id="SignalP"/>
    </source>
</evidence>
<keyword evidence="3" id="KW-1003">Cell membrane</keyword>
<reference evidence="12 13" key="1">
    <citation type="submission" date="2015-04" db="EMBL/GenBank/DDBJ databases">
        <authorList>
            <person name="Syromyatnikov M.Y."/>
            <person name="Popov V.N."/>
        </authorList>
    </citation>
    <scope>NUCLEOTIDE SEQUENCE [LARGE SCALE GENOMIC DNA]</scope>
</reference>
<feature type="transmembrane region" description="Helical" evidence="9">
    <location>
        <begin position="259"/>
        <end position="281"/>
    </location>
</feature>
<evidence type="ECO:0000313" key="13">
    <source>
        <dbReference type="Proteomes" id="UP000183832"/>
    </source>
</evidence>
<dbReference type="InterPro" id="IPR052192">
    <property type="entry name" value="Insect_Ionotropic_Sensory_Rcpt"/>
</dbReference>
<evidence type="ECO:0000256" key="2">
    <source>
        <dbReference type="ARBA" id="ARBA00008685"/>
    </source>
</evidence>
<dbReference type="AlphaFoldDB" id="A0A1J1HSB7"/>
<dbReference type="GO" id="GO:0015276">
    <property type="term" value="F:ligand-gated monoatomic ion channel activity"/>
    <property type="evidence" value="ECO:0007669"/>
    <property type="project" value="InterPro"/>
</dbReference>
<keyword evidence="6 9" id="KW-0472">Membrane</keyword>
<dbReference type="PANTHER" id="PTHR42643">
    <property type="entry name" value="IONOTROPIC RECEPTOR 20A-RELATED"/>
    <property type="match status" value="1"/>
</dbReference>
<keyword evidence="10" id="KW-0732">Signal</keyword>
<keyword evidence="7" id="KW-0675">Receptor</keyword>
<evidence type="ECO:0000313" key="12">
    <source>
        <dbReference type="EMBL" id="CRK90901.1"/>
    </source>
</evidence>
<name>A0A1J1HSB7_9DIPT</name>
<gene>
    <name evidence="12" type="ORF">CLUMA_CG004590</name>
</gene>
<dbReference type="InterPro" id="IPR001320">
    <property type="entry name" value="Iontro_rcpt_C"/>
</dbReference>
<dbReference type="GO" id="GO:0050906">
    <property type="term" value="P:detection of stimulus involved in sensory perception"/>
    <property type="evidence" value="ECO:0007669"/>
    <property type="project" value="UniProtKB-ARBA"/>
</dbReference>
<evidence type="ECO:0000256" key="4">
    <source>
        <dbReference type="ARBA" id="ARBA00022692"/>
    </source>
</evidence>
<feature type="transmembrane region" description="Helical" evidence="9">
    <location>
        <begin position="161"/>
        <end position="182"/>
    </location>
</feature>
<evidence type="ECO:0000256" key="9">
    <source>
        <dbReference type="SAM" id="Phobius"/>
    </source>
</evidence>
<dbReference type="OrthoDB" id="7739311at2759"/>
<dbReference type="SUPFAM" id="SSF53850">
    <property type="entry name" value="Periplasmic binding protein-like II"/>
    <property type="match status" value="1"/>
</dbReference>
<evidence type="ECO:0000256" key="7">
    <source>
        <dbReference type="ARBA" id="ARBA00023170"/>
    </source>
</evidence>
<protein>
    <submittedName>
        <fullName evidence="12">CLUMA_CG004590, isoform A</fullName>
    </submittedName>
</protein>
<feature type="chain" id="PRO_5012837025" evidence="10">
    <location>
        <begin position="23"/>
        <end position="477"/>
    </location>
</feature>
<feature type="signal peptide" evidence="10">
    <location>
        <begin position="1"/>
        <end position="22"/>
    </location>
</feature>
<keyword evidence="5 9" id="KW-1133">Transmembrane helix</keyword>
<dbReference type="Gene3D" id="1.10.287.70">
    <property type="match status" value="1"/>
</dbReference>
<feature type="transmembrane region" description="Helical" evidence="9">
    <location>
        <begin position="197"/>
        <end position="217"/>
    </location>
</feature>
<evidence type="ECO:0000256" key="1">
    <source>
        <dbReference type="ARBA" id="ARBA00004651"/>
    </source>
</evidence>
<sequence>MFEILIKLILIIISSNSIACHASKYKQTHENSHDEISQVIDQFFSTRSAYFNVIKCIKNDDVAGMIIGTLLFKTHGSISYRIEDCKNLKDSTKRRFVLIIMDHLNTDLMIEELTPNRFDPSPGAWGRLKPNGEAVGAFLKIVERKSDLMIGSLTRTKNKSYFISFSSVITFNGIFVVIPPGAPFSAFEKLIRPFDKSVWICLMIILSLGFFIVIAVAPKPRSLMRKIIIGKEVKMPAMNIIVALVGGSQHILPKRSTPRILLMSFLLFCLVIRTLYTAALFKFLQSDNSKPTLSSIKEVIDKKFTVYVDPTYYDNFWEMKILKRSQVVNASLFYDYLMKTSDPNFKGVVLILMDELSHINKKNYKKFTLRVLSEHVITSHSCWAFPKDHFLVEAFDEKIFAFRKNGLLNFLAGKYMDPKYITIKRPKIGPRKLNLEHLEGGFKVWFCGIFSALFLFILEIHSTLLMEAINSRSEENC</sequence>
<dbReference type="GO" id="GO:0005886">
    <property type="term" value="C:plasma membrane"/>
    <property type="evidence" value="ECO:0007669"/>
    <property type="project" value="UniProtKB-SubCell"/>
</dbReference>